<name>A0A381Q2A8_9ZZZZ</name>
<dbReference type="EMBL" id="UINC01001180">
    <property type="protein sequence ID" value="SUZ73475.1"/>
    <property type="molecule type" value="Genomic_DNA"/>
</dbReference>
<protein>
    <submittedName>
        <fullName evidence="1">Uncharacterized protein</fullName>
    </submittedName>
</protein>
<organism evidence="1">
    <name type="scientific">marine metagenome</name>
    <dbReference type="NCBI Taxonomy" id="408172"/>
    <lineage>
        <taxon>unclassified sequences</taxon>
        <taxon>metagenomes</taxon>
        <taxon>ecological metagenomes</taxon>
    </lineage>
</organism>
<reference evidence="1" key="1">
    <citation type="submission" date="2018-05" db="EMBL/GenBank/DDBJ databases">
        <authorList>
            <person name="Lanie J.A."/>
            <person name="Ng W.-L."/>
            <person name="Kazmierczak K.M."/>
            <person name="Andrzejewski T.M."/>
            <person name="Davidsen T.M."/>
            <person name="Wayne K.J."/>
            <person name="Tettelin H."/>
            <person name="Glass J.I."/>
            <person name="Rusch D."/>
            <person name="Podicherti R."/>
            <person name="Tsui H.-C.T."/>
            <person name="Winkler M.E."/>
        </authorList>
    </citation>
    <scope>NUCLEOTIDE SEQUENCE</scope>
</reference>
<sequence>MSLASSTAIWPDAMIQCRRGDFSLSRATISAGTITFYRRAEYVGS</sequence>
<gene>
    <name evidence="1" type="ORF">METZ01_LOCUS26329</name>
</gene>
<evidence type="ECO:0000313" key="1">
    <source>
        <dbReference type="EMBL" id="SUZ73475.1"/>
    </source>
</evidence>
<dbReference type="AlphaFoldDB" id="A0A381Q2A8"/>
<proteinExistence type="predicted"/>
<accession>A0A381Q2A8</accession>